<keyword evidence="3" id="KW-1185">Reference proteome</keyword>
<dbReference type="EMBL" id="LR746270">
    <property type="protein sequence ID" value="CAA7399016.1"/>
    <property type="molecule type" value="Genomic_DNA"/>
</dbReference>
<evidence type="ECO:0000313" key="2">
    <source>
        <dbReference type="EMBL" id="CAA7399016.1"/>
    </source>
</evidence>
<proteinExistence type="predicted"/>
<dbReference type="AlphaFoldDB" id="A0A7I8KNY8"/>
<protein>
    <submittedName>
        <fullName evidence="2">Uncharacterized protein</fullName>
    </submittedName>
</protein>
<name>A0A7I8KNY8_SPIIN</name>
<organism evidence="2 3">
    <name type="scientific">Spirodela intermedia</name>
    <name type="common">Intermediate duckweed</name>
    <dbReference type="NCBI Taxonomy" id="51605"/>
    <lineage>
        <taxon>Eukaryota</taxon>
        <taxon>Viridiplantae</taxon>
        <taxon>Streptophyta</taxon>
        <taxon>Embryophyta</taxon>
        <taxon>Tracheophyta</taxon>
        <taxon>Spermatophyta</taxon>
        <taxon>Magnoliopsida</taxon>
        <taxon>Liliopsida</taxon>
        <taxon>Araceae</taxon>
        <taxon>Lemnoideae</taxon>
        <taxon>Spirodela</taxon>
    </lineage>
</organism>
<sequence length="119" mass="13351">MPEDAEEEGNGREGERERGREEALKEEGSTSLFTGMKPSNWTAWTIFPSRSASFTMALLQDLQDALDDFAYSAFHGFAGVPISPPPLRELLPLHSQTLERSLLSRSVRRNTLGAITWRK</sequence>
<dbReference type="Proteomes" id="UP000663760">
    <property type="component" value="Chromosome 7"/>
</dbReference>
<evidence type="ECO:0000256" key="1">
    <source>
        <dbReference type="SAM" id="MobiDB-lite"/>
    </source>
</evidence>
<feature type="region of interest" description="Disordered" evidence="1">
    <location>
        <begin position="1"/>
        <end position="34"/>
    </location>
</feature>
<reference evidence="2" key="1">
    <citation type="submission" date="2020-02" db="EMBL/GenBank/DDBJ databases">
        <authorList>
            <person name="Scholz U."/>
            <person name="Mascher M."/>
            <person name="Fiebig A."/>
        </authorList>
    </citation>
    <scope>NUCLEOTIDE SEQUENCE</scope>
</reference>
<accession>A0A7I8KNY8</accession>
<feature type="compositionally biased region" description="Basic and acidic residues" evidence="1">
    <location>
        <begin position="9"/>
        <end position="28"/>
    </location>
</feature>
<gene>
    <name evidence="2" type="ORF">SI8410_07009686</name>
</gene>
<evidence type="ECO:0000313" key="3">
    <source>
        <dbReference type="Proteomes" id="UP000663760"/>
    </source>
</evidence>